<dbReference type="EMBL" id="NBIV01000298">
    <property type="protein sequence ID" value="PXF40422.1"/>
    <property type="molecule type" value="Genomic_DNA"/>
</dbReference>
<accession>A0A2V3IEE6</accession>
<dbReference type="OrthoDB" id="10007170at2759"/>
<dbReference type="STRING" id="448386.A0A2V3IEE6"/>
<reference evidence="3 4" key="1">
    <citation type="journal article" date="2018" name="Mol. Biol. Evol.">
        <title>Analysis of the draft genome of the red seaweed Gracilariopsis chorda provides insights into genome size evolution in Rhodophyta.</title>
        <authorList>
            <person name="Lee J."/>
            <person name="Yang E.C."/>
            <person name="Graf L."/>
            <person name="Yang J.H."/>
            <person name="Qiu H."/>
            <person name="Zel Zion U."/>
            <person name="Chan C.X."/>
            <person name="Stephens T.G."/>
            <person name="Weber A.P.M."/>
            <person name="Boo G.H."/>
            <person name="Boo S.M."/>
            <person name="Kim K.M."/>
            <person name="Shin Y."/>
            <person name="Jung M."/>
            <person name="Lee S.J."/>
            <person name="Yim H.S."/>
            <person name="Lee J.H."/>
            <person name="Bhattacharya D."/>
            <person name="Yoon H.S."/>
        </authorList>
    </citation>
    <scope>NUCLEOTIDE SEQUENCE [LARGE SCALE GENOMIC DNA]</scope>
    <source>
        <strain evidence="3 4">SKKU-2015</strain>
        <tissue evidence="3">Whole body</tissue>
    </source>
</reference>
<comment type="caution">
    <text evidence="3">The sequence shown here is derived from an EMBL/GenBank/DDBJ whole genome shotgun (WGS) entry which is preliminary data.</text>
</comment>
<dbReference type="Pfam" id="PF00670">
    <property type="entry name" value="AdoHcyase_NAD"/>
    <property type="match status" value="1"/>
</dbReference>
<evidence type="ECO:0000256" key="1">
    <source>
        <dbReference type="ARBA" id="ARBA00007122"/>
    </source>
</evidence>
<dbReference type="GO" id="GO:0033353">
    <property type="term" value="P:S-adenosylmethionine cycle"/>
    <property type="evidence" value="ECO:0007669"/>
    <property type="project" value="TreeGrafter"/>
</dbReference>
<comment type="similarity">
    <text evidence="1">Belongs to the adenosylhomocysteinase family.</text>
</comment>
<protein>
    <submittedName>
        <fullName evidence="3">Adenosylhomocysteinase 1</fullName>
    </submittedName>
</protein>
<keyword evidence="4" id="KW-1185">Reference proteome</keyword>
<evidence type="ECO:0000313" key="3">
    <source>
        <dbReference type="EMBL" id="PXF40422.1"/>
    </source>
</evidence>
<dbReference type="InterPro" id="IPR000043">
    <property type="entry name" value="Adenosylhomocysteinase-like"/>
</dbReference>
<dbReference type="SMART" id="SM00997">
    <property type="entry name" value="AdoHcyase_NAD"/>
    <property type="match status" value="1"/>
</dbReference>
<dbReference type="InterPro" id="IPR036291">
    <property type="entry name" value="NAD(P)-bd_dom_sf"/>
</dbReference>
<gene>
    <name evidence="3" type="ORF">BWQ96_09882</name>
</gene>
<dbReference type="InterPro" id="IPR015878">
    <property type="entry name" value="Ado_hCys_hydrolase_NAD-bd"/>
</dbReference>
<organism evidence="3 4">
    <name type="scientific">Gracilariopsis chorda</name>
    <dbReference type="NCBI Taxonomy" id="448386"/>
    <lineage>
        <taxon>Eukaryota</taxon>
        <taxon>Rhodophyta</taxon>
        <taxon>Florideophyceae</taxon>
        <taxon>Rhodymeniophycidae</taxon>
        <taxon>Gracilariales</taxon>
        <taxon>Gracilariaceae</taxon>
        <taxon>Gracilariopsis</taxon>
    </lineage>
</organism>
<name>A0A2V3IEE6_9FLOR</name>
<dbReference type="Gene3D" id="3.40.50.720">
    <property type="entry name" value="NAD(P)-binding Rossmann-like Domain"/>
    <property type="match status" value="1"/>
</dbReference>
<dbReference type="Proteomes" id="UP000247409">
    <property type="component" value="Unassembled WGS sequence"/>
</dbReference>
<dbReference type="AlphaFoldDB" id="A0A2V3IEE6"/>
<dbReference type="PANTHER" id="PTHR23420">
    <property type="entry name" value="ADENOSYLHOMOCYSTEINASE"/>
    <property type="match status" value="1"/>
</dbReference>
<dbReference type="GO" id="GO:0005829">
    <property type="term" value="C:cytosol"/>
    <property type="evidence" value="ECO:0007669"/>
    <property type="project" value="TreeGrafter"/>
</dbReference>
<dbReference type="PANTHER" id="PTHR23420:SF0">
    <property type="entry name" value="ADENOSYLHOMOCYSTEINASE"/>
    <property type="match status" value="1"/>
</dbReference>
<sequence length="133" mass="14520">MLAGNTVLFCGFGDVGMGCAIAMNAAKARCLATETDRVRGLMAGIEGYQVATIETFLPEVDIFITATGSCGLIHVEHMLKMKNNAIMGNMGHFNHEIDLESLRKYPGTKPIEVKPDIHRWVFQVGHSITILAE</sequence>
<dbReference type="SUPFAM" id="SSF51735">
    <property type="entry name" value="NAD(P)-binding Rossmann-fold domains"/>
    <property type="match status" value="1"/>
</dbReference>
<proteinExistence type="inferred from homology"/>
<evidence type="ECO:0000313" key="4">
    <source>
        <dbReference type="Proteomes" id="UP000247409"/>
    </source>
</evidence>
<feature type="domain" description="S-adenosyl-L-homocysteine hydrolase NAD binding" evidence="2">
    <location>
        <begin position="1"/>
        <end position="133"/>
    </location>
</feature>
<evidence type="ECO:0000259" key="2">
    <source>
        <dbReference type="SMART" id="SM00997"/>
    </source>
</evidence>
<dbReference type="GO" id="GO:0004013">
    <property type="term" value="F:adenosylhomocysteinase activity"/>
    <property type="evidence" value="ECO:0007669"/>
    <property type="project" value="TreeGrafter"/>
</dbReference>